<dbReference type="Proteomes" id="UP000050794">
    <property type="component" value="Unassembled WGS sequence"/>
</dbReference>
<dbReference type="WBParaSite" id="TCNE_0001394201-mRNA-1">
    <property type="protein sequence ID" value="TCNE_0001394201-mRNA-1"/>
    <property type="gene ID" value="TCNE_0001394201"/>
</dbReference>
<accession>A0A183UZM2</accession>
<reference evidence="2 3" key="2">
    <citation type="submission" date="2018-11" db="EMBL/GenBank/DDBJ databases">
        <authorList>
            <consortium name="Pathogen Informatics"/>
        </authorList>
    </citation>
    <scope>NUCLEOTIDE SEQUENCE [LARGE SCALE GENOMIC DNA]</scope>
</reference>
<proteinExistence type="predicted"/>
<organism evidence="3 4">
    <name type="scientific">Toxocara canis</name>
    <name type="common">Canine roundworm</name>
    <dbReference type="NCBI Taxonomy" id="6265"/>
    <lineage>
        <taxon>Eukaryota</taxon>
        <taxon>Metazoa</taxon>
        <taxon>Ecdysozoa</taxon>
        <taxon>Nematoda</taxon>
        <taxon>Chromadorea</taxon>
        <taxon>Rhabditida</taxon>
        <taxon>Spirurina</taxon>
        <taxon>Ascaridomorpha</taxon>
        <taxon>Ascaridoidea</taxon>
        <taxon>Toxocaridae</taxon>
        <taxon>Toxocara</taxon>
    </lineage>
</organism>
<feature type="transmembrane region" description="Helical" evidence="1">
    <location>
        <begin position="46"/>
        <end position="67"/>
    </location>
</feature>
<dbReference type="EMBL" id="UYWY01021973">
    <property type="protein sequence ID" value="VDM45263.1"/>
    <property type="molecule type" value="Genomic_DNA"/>
</dbReference>
<evidence type="ECO:0000256" key="1">
    <source>
        <dbReference type="SAM" id="Phobius"/>
    </source>
</evidence>
<dbReference type="AlphaFoldDB" id="A0A183UZM2"/>
<evidence type="ECO:0000313" key="3">
    <source>
        <dbReference type="Proteomes" id="UP000050794"/>
    </source>
</evidence>
<keyword evidence="1" id="KW-0812">Transmembrane</keyword>
<evidence type="ECO:0000313" key="2">
    <source>
        <dbReference type="EMBL" id="VDM45263.1"/>
    </source>
</evidence>
<sequence length="113" mass="12609">MCGLKCDSVVNGAPLRASIMQMSLISDTFDYRCYANMGMIGKLLTINTHLTTVLCIAPNSLVICLILTTSHEEIREYRLILAVQSVLEVLTCTMLSLLDLVRLAILNFLWSQK</sequence>
<keyword evidence="1" id="KW-1133">Transmembrane helix</keyword>
<keyword evidence="3" id="KW-1185">Reference proteome</keyword>
<protein>
    <submittedName>
        <fullName evidence="4">G_PROTEIN_RECEP_F1_2 domain-containing protein</fullName>
    </submittedName>
</protein>
<reference evidence="4" key="1">
    <citation type="submission" date="2016-06" db="UniProtKB">
        <authorList>
            <consortium name="WormBaseParasite"/>
        </authorList>
    </citation>
    <scope>IDENTIFICATION</scope>
</reference>
<gene>
    <name evidence="2" type="ORF">TCNE_LOCUS13942</name>
</gene>
<name>A0A183UZM2_TOXCA</name>
<feature type="transmembrane region" description="Helical" evidence="1">
    <location>
        <begin position="79"/>
        <end position="105"/>
    </location>
</feature>
<keyword evidence="1" id="KW-0472">Membrane</keyword>
<evidence type="ECO:0000313" key="4">
    <source>
        <dbReference type="WBParaSite" id="TCNE_0001394201-mRNA-1"/>
    </source>
</evidence>